<comment type="function">
    <text evidence="7">RNA helicase.</text>
</comment>
<dbReference type="PROSITE" id="PS51192">
    <property type="entry name" value="HELICASE_ATP_BIND_1"/>
    <property type="match status" value="1"/>
</dbReference>
<dbReference type="GO" id="GO:0005524">
    <property type="term" value="F:ATP binding"/>
    <property type="evidence" value="ECO:0007669"/>
    <property type="project" value="UniProtKB-UniRule"/>
</dbReference>
<feature type="non-terminal residue" evidence="10">
    <location>
        <position position="1"/>
    </location>
</feature>
<keyword evidence="3 6" id="KW-0347">Helicase</keyword>
<dbReference type="AlphaFoldDB" id="F4RCV3"/>
<sequence>YSDALLPGWSHHQLPSVLKHAIHTLSFDKPTPVQDATLPISLSSTPSRDLVAIAETGSGKTLAYAIPIINSLLDSLKLPTSPDCPDDLPIKALILTPTRELCLQVKSHIDSFVLAMCTPTGDTGKEKPKNRSGISTIAVCGGIAAAKQRKQLERSQRLYNSERAGKGSILVATPGRLWDLIQSWDALANGIRRRLDWLVVDEADKMVEKGHFAEVEKILKLIQRPSKTLENSNWADDWGKDQKVVVKEDVRTMIFSATMDKHLQINLKKNWRQSRAQRDRVAATKDPLEDLLERIDFRDEEPEVIDLSPKGRVAVGLKECKIECVLKDKDLYLFHFLLRYPGRSLVFLSSISALRRLAPIVTLLFPKSTVLTLHSAMQQRARLKSLDKFKSSPKTILLSTDVAARGLDIPLVDHVIHYQVPRTVDCYVHRSGRTARAGRDGVALVLIAPDEVKVWRGLMRSLNRVDNLPSPPIEHSISNKLKELVTLASKIDELEHRSTKKSADANWAKKTAELLDIEDDDGQYE</sequence>
<reference evidence="11" key="1">
    <citation type="journal article" date="2011" name="Proc. Natl. Acad. Sci. U.S.A.">
        <title>Obligate biotrophy features unraveled by the genomic analysis of rust fungi.</title>
        <authorList>
            <person name="Duplessis S."/>
            <person name="Cuomo C.A."/>
            <person name="Lin Y.-C."/>
            <person name="Aerts A."/>
            <person name="Tisserant E."/>
            <person name="Veneault-Fourrey C."/>
            <person name="Joly D.L."/>
            <person name="Hacquard S."/>
            <person name="Amselem J."/>
            <person name="Cantarel B.L."/>
            <person name="Chiu R."/>
            <person name="Coutinho P.M."/>
            <person name="Feau N."/>
            <person name="Field M."/>
            <person name="Frey P."/>
            <person name="Gelhaye E."/>
            <person name="Goldberg J."/>
            <person name="Grabherr M.G."/>
            <person name="Kodira C.D."/>
            <person name="Kohler A."/>
            <person name="Kuees U."/>
            <person name="Lindquist E.A."/>
            <person name="Lucas S.M."/>
            <person name="Mago R."/>
            <person name="Mauceli E."/>
            <person name="Morin E."/>
            <person name="Murat C."/>
            <person name="Pangilinan J.L."/>
            <person name="Park R."/>
            <person name="Pearson M."/>
            <person name="Quesneville H."/>
            <person name="Rouhier N."/>
            <person name="Sakthikumar S."/>
            <person name="Salamov A.A."/>
            <person name="Schmutz J."/>
            <person name="Selles B."/>
            <person name="Shapiro H."/>
            <person name="Tanguay P."/>
            <person name="Tuskan G.A."/>
            <person name="Henrissat B."/>
            <person name="Van de Peer Y."/>
            <person name="Rouze P."/>
            <person name="Ellis J.G."/>
            <person name="Dodds P.N."/>
            <person name="Schein J.E."/>
            <person name="Zhong S."/>
            <person name="Hamelin R.C."/>
            <person name="Grigoriev I.V."/>
            <person name="Szabo L.J."/>
            <person name="Martin F."/>
        </authorList>
    </citation>
    <scope>NUCLEOTIDE SEQUENCE [LARGE SCALE GENOMIC DNA]</scope>
    <source>
        <strain evidence="11">98AG31 / pathotype 3-4-7</strain>
    </source>
</reference>
<dbReference type="SMART" id="SM00487">
    <property type="entry name" value="DEXDc"/>
    <property type="match status" value="1"/>
</dbReference>
<keyword evidence="4 6" id="KW-0067">ATP-binding</keyword>
<dbReference type="Proteomes" id="UP000001072">
    <property type="component" value="Unassembled WGS sequence"/>
</dbReference>
<feature type="domain" description="Helicase ATP-binding" evidence="8">
    <location>
        <begin position="41"/>
        <end position="277"/>
    </location>
</feature>
<dbReference type="VEuPathDB" id="FungiDB:MELLADRAFT_34213"/>
<dbReference type="SMART" id="SM00490">
    <property type="entry name" value="HELICc"/>
    <property type="match status" value="1"/>
</dbReference>
<evidence type="ECO:0000256" key="4">
    <source>
        <dbReference type="ARBA" id="ARBA00022840"/>
    </source>
</evidence>
<dbReference type="Gene3D" id="3.40.50.300">
    <property type="entry name" value="P-loop containing nucleotide triphosphate hydrolases"/>
    <property type="match status" value="2"/>
</dbReference>
<dbReference type="InParanoid" id="F4RCV3"/>
<dbReference type="HOGENOM" id="CLU_003041_13_2_1"/>
<comment type="similarity">
    <text evidence="6">Belongs to the DEAD box helicase family.</text>
</comment>
<keyword evidence="5 7" id="KW-0694">RNA-binding</keyword>
<dbReference type="FunCoup" id="F4RCV3">
    <property type="interactions" value="504"/>
</dbReference>
<evidence type="ECO:0000256" key="1">
    <source>
        <dbReference type="ARBA" id="ARBA00022741"/>
    </source>
</evidence>
<dbReference type="OrthoDB" id="4310724at2759"/>
<evidence type="ECO:0000313" key="11">
    <source>
        <dbReference type="Proteomes" id="UP000001072"/>
    </source>
</evidence>
<keyword evidence="1 6" id="KW-0547">Nucleotide-binding</keyword>
<dbReference type="InterPro" id="IPR027417">
    <property type="entry name" value="P-loop_NTPase"/>
</dbReference>
<dbReference type="EMBL" id="GL883096">
    <property type="protein sequence ID" value="EGG09921.1"/>
    <property type="molecule type" value="Genomic_DNA"/>
</dbReference>
<dbReference type="PROSITE" id="PS51194">
    <property type="entry name" value="HELICASE_CTER"/>
    <property type="match status" value="1"/>
</dbReference>
<comment type="catalytic activity">
    <reaction evidence="7">
        <text>ATP + H2O = ADP + phosphate + H(+)</text>
        <dbReference type="Rhea" id="RHEA:13065"/>
        <dbReference type="ChEBI" id="CHEBI:15377"/>
        <dbReference type="ChEBI" id="CHEBI:15378"/>
        <dbReference type="ChEBI" id="CHEBI:30616"/>
        <dbReference type="ChEBI" id="CHEBI:43474"/>
        <dbReference type="ChEBI" id="CHEBI:456216"/>
        <dbReference type="EC" id="3.6.4.13"/>
    </reaction>
</comment>
<dbReference type="InterPro" id="IPR011545">
    <property type="entry name" value="DEAD/DEAH_box_helicase_dom"/>
</dbReference>
<feature type="domain" description="Helicase C-terminal" evidence="9">
    <location>
        <begin position="332"/>
        <end position="485"/>
    </location>
</feature>
<protein>
    <recommendedName>
        <fullName evidence="7">ATP-dependent RNA helicase</fullName>
        <ecNumber evidence="7">3.6.4.13</ecNumber>
    </recommendedName>
</protein>
<dbReference type="EC" id="3.6.4.13" evidence="7"/>
<gene>
    <name evidence="10" type="ORF">MELLADRAFT_34213</name>
</gene>
<dbReference type="GO" id="GO:0003723">
    <property type="term" value="F:RNA binding"/>
    <property type="evidence" value="ECO:0007669"/>
    <property type="project" value="UniProtKB-UniRule"/>
</dbReference>
<keyword evidence="11" id="KW-1185">Reference proteome</keyword>
<dbReference type="eggNOG" id="KOG0347">
    <property type="taxonomic scope" value="Eukaryota"/>
</dbReference>
<dbReference type="Pfam" id="PF00270">
    <property type="entry name" value="DEAD"/>
    <property type="match status" value="1"/>
</dbReference>
<dbReference type="GeneID" id="18927370"/>
<dbReference type="InterPro" id="IPR001650">
    <property type="entry name" value="Helicase_C-like"/>
</dbReference>
<comment type="domain">
    <text evidence="7">The Q motif is unique to and characteristic of the DEAD box family of RNA helicases and controls ATP binding and hydrolysis.</text>
</comment>
<name>F4RCV3_MELLP</name>
<dbReference type="GO" id="GO:0016787">
    <property type="term" value="F:hydrolase activity"/>
    <property type="evidence" value="ECO:0007669"/>
    <property type="project" value="UniProtKB-KW"/>
</dbReference>
<evidence type="ECO:0000313" key="10">
    <source>
        <dbReference type="EMBL" id="EGG09921.1"/>
    </source>
</evidence>
<proteinExistence type="inferred from homology"/>
<evidence type="ECO:0000256" key="5">
    <source>
        <dbReference type="ARBA" id="ARBA00022884"/>
    </source>
</evidence>
<dbReference type="RefSeq" id="XP_007406975.1">
    <property type="nucleotide sequence ID" value="XM_007406913.1"/>
</dbReference>
<accession>F4RCV3</accession>
<dbReference type="SUPFAM" id="SSF52540">
    <property type="entry name" value="P-loop containing nucleoside triphosphate hydrolases"/>
    <property type="match status" value="1"/>
</dbReference>
<evidence type="ECO:0000256" key="3">
    <source>
        <dbReference type="ARBA" id="ARBA00022806"/>
    </source>
</evidence>
<dbReference type="InterPro" id="IPR000629">
    <property type="entry name" value="RNA-helicase_DEAD-box_CS"/>
</dbReference>
<evidence type="ECO:0000256" key="6">
    <source>
        <dbReference type="RuleBase" id="RU000492"/>
    </source>
</evidence>
<dbReference type="KEGG" id="mlr:MELLADRAFT_34213"/>
<organism evidence="11">
    <name type="scientific">Melampsora larici-populina (strain 98AG31 / pathotype 3-4-7)</name>
    <name type="common">Poplar leaf rust fungus</name>
    <dbReference type="NCBI Taxonomy" id="747676"/>
    <lineage>
        <taxon>Eukaryota</taxon>
        <taxon>Fungi</taxon>
        <taxon>Dikarya</taxon>
        <taxon>Basidiomycota</taxon>
        <taxon>Pucciniomycotina</taxon>
        <taxon>Pucciniomycetes</taxon>
        <taxon>Pucciniales</taxon>
        <taxon>Melampsoraceae</taxon>
        <taxon>Melampsora</taxon>
    </lineage>
</organism>
<keyword evidence="2 6" id="KW-0378">Hydrolase</keyword>
<evidence type="ECO:0000259" key="8">
    <source>
        <dbReference type="PROSITE" id="PS51192"/>
    </source>
</evidence>
<dbReference type="STRING" id="747676.F4RCV3"/>
<dbReference type="GO" id="GO:0003724">
    <property type="term" value="F:RNA helicase activity"/>
    <property type="evidence" value="ECO:0007669"/>
    <property type="project" value="UniProtKB-EC"/>
</dbReference>
<evidence type="ECO:0000256" key="7">
    <source>
        <dbReference type="RuleBase" id="RU365068"/>
    </source>
</evidence>
<dbReference type="Pfam" id="PF00271">
    <property type="entry name" value="Helicase_C"/>
    <property type="match status" value="1"/>
</dbReference>
<evidence type="ECO:0000259" key="9">
    <source>
        <dbReference type="PROSITE" id="PS51194"/>
    </source>
</evidence>
<dbReference type="PANTHER" id="PTHR24031">
    <property type="entry name" value="RNA HELICASE"/>
    <property type="match status" value="1"/>
</dbReference>
<dbReference type="PROSITE" id="PS00039">
    <property type="entry name" value="DEAD_ATP_HELICASE"/>
    <property type="match status" value="1"/>
</dbReference>
<dbReference type="InterPro" id="IPR014001">
    <property type="entry name" value="Helicase_ATP-bd"/>
</dbReference>
<evidence type="ECO:0000256" key="2">
    <source>
        <dbReference type="ARBA" id="ARBA00022801"/>
    </source>
</evidence>
<dbReference type="CDD" id="cd18787">
    <property type="entry name" value="SF2_C_DEAD"/>
    <property type="match status" value="1"/>
</dbReference>